<feature type="region of interest" description="Disordered" evidence="9">
    <location>
        <begin position="496"/>
        <end position="540"/>
    </location>
</feature>
<dbReference type="InterPro" id="IPR036458">
    <property type="entry name" value="Na:dicarbo_symporter_sf"/>
</dbReference>
<feature type="transmembrane region" description="Helical" evidence="8">
    <location>
        <begin position="304"/>
        <end position="330"/>
    </location>
</feature>
<feature type="transmembrane region" description="Helical" evidence="8">
    <location>
        <begin position="41"/>
        <end position="65"/>
    </location>
</feature>
<dbReference type="InterPro" id="IPR018107">
    <property type="entry name" value="Na-dicarboxylate_symporter_CS"/>
</dbReference>
<keyword evidence="4 8" id="KW-0769">Symport</keyword>
<reference evidence="10" key="1">
    <citation type="submission" date="2022-01" db="EMBL/GenBank/DDBJ databases">
        <authorList>
            <person name="Braso-Vives M."/>
        </authorList>
    </citation>
    <scope>NUCLEOTIDE SEQUENCE</scope>
</reference>
<comment type="subcellular location">
    <subcellularLocation>
        <location evidence="1 8">Membrane</location>
        <topology evidence="1 8">Multi-pass membrane protein</topology>
    </subcellularLocation>
</comment>
<dbReference type="PRINTS" id="PR00173">
    <property type="entry name" value="EDTRNSPORT"/>
</dbReference>
<dbReference type="PANTHER" id="PTHR11958">
    <property type="entry name" value="SODIUM/DICARBOXYLATE SYMPORTER-RELATED"/>
    <property type="match status" value="1"/>
</dbReference>
<proteinExistence type="inferred from homology"/>
<keyword evidence="3 8" id="KW-0812">Transmembrane</keyword>
<feature type="transmembrane region" description="Helical" evidence="8">
    <location>
        <begin position="271"/>
        <end position="292"/>
    </location>
</feature>
<evidence type="ECO:0000256" key="8">
    <source>
        <dbReference type="RuleBase" id="RU361216"/>
    </source>
</evidence>
<evidence type="ECO:0000256" key="3">
    <source>
        <dbReference type="ARBA" id="ARBA00022692"/>
    </source>
</evidence>
<sequence>MDTEMKGRTSSYPESDPPSYHSAASTETFGRKALRFCRTNALLLLTILAVCLGVLIGFTCAPHISDNDVKYISFPGTLLMRMLKMLILPLIVSSLISGVSSLDSKTSGKLGGRAVLYYICTTLIAVILGIVLVVSIQPGKGAGKVNRTGQAPSVSTVDAFLDILRNVFPDNLAAATFQQFQTVLKEVTPEVVNGTAGNDTTVNDTMLNDTMLNLTEPAKAYVTEDGTKDGMNVLGLVAYSIALGVILSTMGEAGRPLINFFNSLNDATMRLVWVVMWYSPIGITFLIAGKIIEMYDDLSALAGALGLYTITVLVGLAIHGLFVLPMLYFIFVRKNPFVFITGLVQALLTALGTSSSSATLPVTFKCLEDNNGIDPRVTRFVLPIGATINMDGTALYEAVAVIFIAQVNGTPLDIGGIIVVSITATVAAIGAAAVPQAGLITMVIVLSAVGLPADDVTLIIAVDWFLDRFRTMINVLGDSIGAGIVAHSVRNELPEIEGEDVEMGTATQPADRKNRRSTASDGHENQALETVDDRSFETAM</sequence>
<feature type="compositionally biased region" description="Basic and acidic residues" evidence="9">
    <location>
        <begin position="521"/>
        <end position="540"/>
    </location>
</feature>
<protein>
    <recommendedName>
        <fullName evidence="8">Amino acid transporter</fullName>
    </recommendedName>
</protein>
<dbReference type="GO" id="GO:0015175">
    <property type="term" value="F:neutral L-amino acid transmembrane transporter activity"/>
    <property type="evidence" value="ECO:0007669"/>
    <property type="project" value="TreeGrafter"/>
</dbReference>
<keyword evidence="5 8" id="KW-1133">Transmembrane helix</keyword>
<evidence type="ECO:0000256" key="7">
    <source>
        <dbReference type="ARBA" id="ARBA00023180"/>
    </source>
</evidence>
<keyword evidence="2 8" id="KW-0813">Transport</keyword>
<evidence type="ECO:0000256" key="2">
    <source>
        <dbReference type="ARBA" id="ARBA00022448"/>
    </source>
</evidence>
<dbReference type="EMBL" id="OV696698">
    <property type="protein sequence ID" value="CAH1243818.1"/>
    <property type="molecule type" value="Genomic_DNA"/>
</dbReference>
<dbReference type="PROSITE" id="PS00714">
    <property type="entry name" value="NA_DICARBOXYL_SYMP_2"/>
    <property type="match status" value="1"/>
</dbReference>
<dbReference type="Pfam" id="PF00375">
    <property type="entry name" value="SDF"/>
    <property type="match status" value="1"/>
</dbReference>
<name>A0A8J9YXX8_BRALA</name>
<keyword evidence="11" id="KW-1185">Reference proteome</keyword>
<evidence type="ECO:0000256" key="9">
    <source>
        <dbReference type="SAM" id="MobiDB-lite"/>
    </source>
</evidence>
<evidence type="ECO:0000313" key="11">
    <source>
        <dbReference type="Proteomes" id="UP000838412"/>
    </source>
</evidence>
<evidence type="ECO:0000256" key="1">
    <source>
        <dbReference type="ARBA" id="ARBA00004141"/>
    </source>
</evidence>
<evidence type="ECO:0000313" key="10">
    <source>
        <dbReference type="EMBL" id="CAH1243818.1"/>
    </source>
</evidence>
<evidence type="ECO:0000256" key="5">
    <source>
        <dbReference type="ARBA" id="ARBA00022989"/>
    </source>
</evidence>
<dbReference type="InterPro" id="IPR050746">
    <property type="entry name" value="DAACS"/>
</dbReference>
<dbReference type="GO" id="GO:0015501">
    <property type="term" value="F:glutamate:sodium symporter activity"/>
    <property type="evidence" value="ECO:0007669"/>
    <property type="project" value="TreeGrafter"/>
</dbReference>
<dbReference type="SUPFAM" id="SSF118215">
    <property type="entry name" value="Proton glutamate symport protein"/>
    <property type="match status" value="1"/>
</dbReference>
<comment type="similarity">
    <text evidence="8">Belongs to the dicarboxylate/amino acid:cation symporter (DAACS) (TC 2.A.23) family.</text>
</comment>
<gene>
    <name evidence="10" type="primary">SLC1A3</name>
    <name evidence="10" type="ORF">BLAG_LOCUS6651</name>
</gene>
<dbReference type="GO" id="GO:0005886">
    <property type="term" value="C:plasma membrane"/>
    <property type="evidence" value="ECO:0007669"/>
    <property type="project" value="TreeGrafter"/>
</dbReference>
<keyword evidence="6 8" id="KW-0472">Membrane</keyword>
<organism evidence="10 11">
    <name type="scientific">Branchiostoma lanceolatum</name>
    <name type="common">Common lancelet</name>
    <name type="synonym">Amphioxus lanceolatum</name>
    <dbReference type="NCBI Taxonomy" id="7740"/>
    <lineage>
        <taxon>Eukaryota</taxon>
        <taxon>Metazoa</taxon>
        <taxon>Chordata</taxon>
        <taxon>Cephalochordata</taxon>
        <taxon>Leptocardii</taxon>
        <taxon>Amphioxiformes</taxon>
        <taxon>Branchiostomatidae</taxon>
        <taxon>Branchiostoma</taxon>
    </lineage>
</organism>
<feature type="transmembrane region" description="Helical" evidence="8">
    <location>
        <begin position="85"/>
        <end position="102"/>
    </location>
</feature>
<feature type="transmembrane region" description="Helical" evidence="8">
    <location>
        <begin position="412"/>
        <end position="433"/>
    </location>
</feature>
<evidence type="ECO:0000256" key="6">
    <source>
        <dbReference type="ARBA" id="ARBA00023136"/>
    </source>
</evidence>
<feature type="transmembrane region" description="Helical" evidence="8">
    <location>
        <begin position="380"/>
        <end position="405"/>
    </location>
</feature>
<dbReference type="PANTHER" id="PTHR11958:SF63">
    <property type="entry name" value="AMINO ACID TRANSPORTER"/>
    <property type="match status" value="1"/>
</dbReference>
<feature type="transmembrane region" description="Helical" evidence="8">
    <location>
        <begin position="231"/>
        <end position="250"/>
    </location>
</feature>
<dbReference type="InterPro" id="IPR001991">
    <property type="entry name" value="Na-dicarboxylate_symporter"/>
</dbReference>
<dbReference type="OrthoDB" id="5877963at2759"/>
<accession>A0A8J9YXX8</accession>
<dbReference type="Proteomes" id="UP000838412">
    <property type="component" value="Chromosome 13"/>
</dbReference>
<dbReference type="Gene3D" id="1.10.3860.10">
    <property type="entry name" value="Sodium:dicarboxylate symporter"/>
    <property type="match status" value="1"/>
</dbReference>
<dbReference type="GO" id="GO:0005313">
    <property type="term" value="F:L-glutamate transmembrane transporter activity"/>
    <property type="evidence" value="ECO:0007669"/>
    <property type="project" value="TreeGrafter"/>
</dbReference>
<evidence type="ECO:0000256" key="4">
    <source>
        <dbReference type="ARBA" id="ARBA00022847"/>
    </source>
</evidence>
<keyword evidence="7" id="KW-0325">Glycoprotein</keyword>
<feature type="transmembrane region" description="Helical" evidence="8">
    <location>
        <begin position="439"/>
        <end position="466"/>
    </location>
</feature>
<feature type="transmembrane region" description="Helical" evidence="8">
    <location>
        <begin position="337"/>
        <end position="360"/>
    </location>
</feature>
<feature type="transmembrane region" description="Helical" evidence="8">
    <location>
        <begin position="114"/>
        <end position="136"/>
    </location>
</feature>
<dbReference type="AlphaFoldDB" id="A0A8J9YXX8"/>
<feature type="region of interest" description="Disordered" evidence="9">
    <location>
        <begin position="1"/>
        <end position="23"/>
    </location>
</feature>